<comment type="caution">
    <text evidence="1">The sequence shown here is derived from an EMBL/GenBank/DDBJ whole genome shotgun (WGS) entry which is preliminary data.</text>
</comment>
<proteinExistence type="predicted"/>
<reference evidence="1 2" key="1">
    <citation type="submission" date="2021-03" db="EMBL/GenBank/DDBJ databases">
        <title>Actinoplanes flavus sp. nov., a novel actinomycete isolated from Coconut Palm rhizosphere soil.</title>
        <authorList>
            <person name="Luo X."/>
        </authorList>
    </citation>
    <scope>NUCLEOTIDE SEQUENCE [LARGE SCALE GENOMIC DNA]</scope>
    <source>
        <strain evidence="1 2">NEAU-H7</strain>
    </source>
</reference>
<name>A0ABS3UVR1_9ACTN</name>
<keyword evidence="2" id="KW-1185">Reference proteome</keyword>
<organism evidence="1 2">
    <name type="scientific">Actinoplanes flavus</name>
    <dbReference type="NCBI Taxonomy" id="2820290"/>
    <lineage>
        <taxon>Bacteria</taxon>
        <taxon>Bacillati</taxon>
        <taxon>Actinomycetota</taxon>
        <taxon>Actinomycetes</taxon>
        <taxon>Micromonosporales</taxon>
        <taxon>Micromonosporaceae</taxon>
        <taxon>Actinoplanes</taxon>
    </lineage>
</organism>
<sequence>MCSTTPPAQSATLTKEEDAEFWEWAYVEVLRHTGIRVEELVELTIGACASTNAPTVK</sequence>
<evidence type="ECO:0000313" key="1">
    <source>
        <dbReference type="EMBL" id="MBO3742666.1"/>
    </source>
</evidence>
<dbReference type="RefSeq" id="WP_208471861.1">
    <property type="nucleotide sequence ID" value="NZ_JAGFNS010000030.1"/>
</dbReference>
<evidence type="ECO:0000313" key="2">
    <source>
        <dbReference type="Proteomes" id="UP000679690"/>
    </source>
</evidence>
<dbReference type="EMBL" id="JAGFNS010000030">
    <property type="protein sequence ID" value="MBO3742666.1"/>
    <property type="molecule type" value="Genomic_DNA"/>
</dbReference>
<dbReference type="Proteomes" id="UP000679690">
    <property type="component" value="Unassembled WGS sequence"/>
</dbReference>
<accession>A0ABS3UVR1</accession>
<protein>
    <submittedName>
        <fullName evidence="1">Uncharacterized protein</fullName>
    </submittedName>
</protein>
<gene>
    <name evidence="1" type="ORF">J5X75_34660</name>
</gene>